<keyword evidence="2" id="KW-1185">Reference proteome</keyword>
<dbReference type="OrthoDB" id="9779518at2"/>
<dbReference type="InterPro" id="IPR036983">
    <property type="entry name" value="AIM24_sf"/>
</dbReference>
<protein>
    <submittedName>
        <fullName evidence="1">TIGR00266 family protein</fullName>
    </submittedName>
</protein>
<dbReference type="Pfam" id="PF01987">
    <property type="entry name" value="AIM24"/>
    <property type="match status" value="1"/>
</dbReference>
<dbReference type="InterPro" id="IPR002838">
    <property type="entry name" value="AIM24"/>
</dbReference>
<reference evidence="2" key="1">
    <citation type="submission" date="2016-11" db="EMBL/GenBank/DDBJ databases">
        <authorList>
            <person name="Varghese N."/>
            <person name="Submissions S."/>
        </authorList>
    </citation>
    <scope>NUCLEOTIDE SEQUENCE [LARGE SCALE GENOMIC DNA]</scope>
    <source>
        <strain evidence="2">DSM 10349</strain>
    </source>
</reference>
<dbReference type="RefSeq" id="WP_072910260.1">
    <property type="nucleotide sequence ID" value="NZ_FRAR01000004.1"/>
</dbReference>
<evidence type="ECO:0000313" key="2">
    <source>
        <dbReference type="Proteomes" id="UP000183997"/>
    </source>
</evidence>
<dbReference type="SUPFAM" id="SSF51219">
    <property type="entry name" value="TRAP-like"/>
    <property type="match status" value="1"/>
</dbReference>
<gene>
    <name evidence="1" type="ORF">SAMN02745123_00033</name>
</gene>
<dbReference type="Proteomes" id="UP000183997">
    <property type="component" value="Unassembled WGS sequence"/>
</dbReference>
<dbReference type="PANTHER" id="PTHR43657">
    <property type="entry name" value="TRYPTOPHAN RNA-BINDING ATTENUATOR PROTEIN-LIKE PROTEIN"/>
    <property type="match status" value="1"/>
</dbReference>
<dbReference type="AlphaFoldDB" id="A0A1M6NBM7"/>
<sequence length="228" mass="24513">MKHRILYPGAYPLLQVNLEQGETIKAESDAMVGMSATVDVEGKMEGGLLGGLARMVAGESFFLQTLTARRGPGEVLLAPSIPGDIIDVELDGTYSLVVQKDGFLAGSAGLQVSTKMQNLSQGLFSGEGFFVVKVSGHGMVFLNTYGGIHVINLEAGQPFIVDNSHLVAWPDYMHYTIEKASQGWISSFTSGEALVCKFTGPGPVIIQTRNPRGFGSWLRQFLPTSRNS</sequence>
<proteinExistence type="predicted"/>
<dbReference type="EMBL" id="FRAR01000004">
    <property type="protein sequence ID" value="SHJ93074.1"/>
    <property type="molecule type" value="Genomic_DNA"/>
</dbReference>
<dbReference type="Gene3D" id="3.60.160.10">
    <property type="entry name" value="Mitochondrial biogenesis AIM24"/>
    <property type="match status" value="1"/>
</dbReference>
<dbReference type="InterPro" id="IPR016031">
    <property type="entry name" value="Trp_RNA-bd_attenuator-like_dom"/>
</dbReference>
<dbReference type="PANTHER" id="PTHR43657:SF1">
    <property type="entry name" value="ALTERED INHERITANCE OF MITOCHONDRIA PROTEIN 24, MITOCHONDRIAL"/>
    <property type="match status" value="1"/>
</dbReference>
<evidence type="ECO:0000313" key="1">
    <source>
        <dbReference type="EMBL" id="SHJ93074.1"/>
    </source>
</evidence>
<accession>A0A1M6NBM7</accession>
<name>A0A1M6NBM7_9FIRM</name>
<dbReference type="STRING" id="1121421.SAMN02745123_00033"/>
<dbReference type="NCBIfam" id="TIGR00266">
    <property type="entry name" value="TIGR00266 family protein"/>
    <property type="match status" value="1"/>
</dbReference>
<organism evidence="1 2">
    <name type="scientific">Desulforamulus aeronauticus DSM 10349</name>
    <dbReference type="NCBI Taxonomy" id="1121421"/>
    <lineage>
        <taxon>Bacteria</taxon>
        <taxon>Bacillati</taxon>
        <taxon>Bacillota</taxon>
        <taxon>Clostridia</taxon>
        <taxon>Eubacteriales</taxon>
        <taxon>Peptococcaceae</taxon>
        <taxon>Desulforamulus</taxon>
    </lineage>
</organism>